<reference evidence="2 5" key="2">
    <citation type="submission" date="2018-11" db="EMBL/GenBank/DDBJ databases">
        <title>Proposal to divide the Flavobacteriaceae and reorganize its genera based on Amino Acid Identity values calculated from whole genome sequences.</title>
        <authorList>
            <person name="Nicholson A.C."/>
            <person name="Gulvik C.A."/>
            <person name="Whitney A.M."/>
            <person name="Humrighouse B.W."/>
            <person name="Bell M."/>
            <person name="Holmes B."/>
            <person name="Steigerwalt A.G."/>
            <person name="Villarma A."/>
            <person name="Sheth M."/>
            <person name="Batra D."/>
            <person name="Pryor J."/>
            <person name="Bernardet J.-F."/>
            <person name="Hugo C."/>
            <person name="Kampfer P."/>
            <person name="Newman J."/>
            <person name="McQuiston J.R."/>
        </authorList>
    </citation>
    <scope>NUCLEOTIDE SEQUENCE [LARGE SCALE GENOMIC DNA]</scope>
    <source>
        <strain evidence="2 5">KC_1864</strain>
    </source>
</reference>
<evidence type="ECO:0000256" key="1">
    <source>
        <dbReference type="SAM" id="Phobius"/>
    </source>
</evidence>
<dbReference type="RefSeq" id="WP_103292572.1">
    <property type="nucleotide sequence ID" value="NZ_CP033924.1"/>
</dbReference>
<evidence type="ECO:0000313" key="3">
    <source>
        <dbReference type="EMBL" id="PNW13170.1"/>
    </source>
</evidence>
<evidence type="ECO:0000313" key="4">
    <source>
        <dbReference type="Proteomes" id="UP000236262"/>
    </source>
</evidence>
<evidence type="ECO:0000313" key="5">
    <source>
        <dbReference type="Proteomes" id="UP000279972"/>
    </source>
</evidence>
<gene>
    <name evidence="3" type="ORF">C1637_15225</name>
    <name evidence="2" type="ORF">EG342_17340</name>
</gene>
<reference evidence="3 4" key="1">
    <citation type="submission" date="2018-01" db="EMBL/GenBank/DDBJ databases">
        <title>Draft genome sequences of Chryseobacterium lactis NCTC11390, Chryseobacterium oncorhynchi 701B-08, and Chryseobacterium viscerum 687B-08.</title>
        <authorList>
            <person name="Jeong J.-J."/>
            <person name="Lee Y.J."/>
            <person name="Park B."/>
            <person name="Choi I.-G."/>
            <person name="Kim K.D."/>
        </authorList>
    </citation>
    <scope>NUCLEOTIDE SEQUENCE [LARGE SCALE GENOMIC DNA]</scope>
    <source>
        <strain evidence="3 4">NCTC11390</strain>
    </source>
</reference>
<dbReference type="Proteomes" id="UP000279972">
    <property type="component" value="Chromosome"/>
</dbReference>
<keyword evidence="5" id="KW-1185">Reference proteome</keyword>
<dbReference type="AlphaFoldDB" id="A0A3G6RR33"/>
<name>A0A3G6RR33_CHRLC</name>
<dbReference type="EMBL" id="PPEH01000005">
    <property type="protein sequence ID" value="PNW13170.1"/>
    <property type="molecule type" value="Genomic_DNA"/>
</dbReference>
<feature type="transmembrane region" description="Helical" evidence="1">
    <location>
        <begin position="165"/>
        <end position="187"/>
    </location>
</feature>
<dbReference type="KEGG" id="clac:EG342_17340"/>
<dbReference type="EMBL" id="CP033924">
    <property type="protein sequence ID" value="AZA83536.1"/>
    <property type="molecule type" value="Genomic_DNA"/>
</dbReference>
<accession>A0A3G6RR33</accession>
<keyword evidence="1" id="KW-0472">Membrane</keyword>
<keyword evidence="1" id="KW-0812">Transmembrane</keyword>
<keyword evidence="1" id="KW-1133">Transmembrane helix</keyword>
<dbReference type="Proteomes" id="UP000236262">
    <property type="component" value="Unassembled WGS sequence"/>
</dbReference>
<proteinExistence type="predicted"/>
<protein>
    <submittedName>
        <fullName evidence="3">Uncharacterized protein</fullName>
    </submittedName>
</protein>
<sequence>MIFPKAKKIARELDWYKTDDGVFGLYKGYFFNVSDASVMSTPQFKFVTVITGSLAEEQRLQIKAELATNKRKLKFTSFEILDDGIFFKFAENITFTKLKTVYALFDFLADQFKRLNIAEQNKCHRCGKNQKINYYNLHDTGIILCDTCFNNAILEFQTNREVKEVFYQSIVISFILASLAWIWLLFFMKDNKLIVKPADKF</sequence>
<evidence type="ECO:0000313" key="2">
    <source>
        <dbReference type="EMBL" id="AZA83536.1"/>
    </source>
</evidence>
<organism evidence="3 4">
    <name type="scientific">Chryseobacterium lactis</name>
    <dbReference type="NCBI Taxonomy" id="1241981"/>
    <lineage>
        <taxon>Bacteria</taxon>
        <taxon>Pseudomonadati</taxon>
        <taxon>Bacteroidota</taxon>
        <taxon>Flavobacteriia</taxon>
        <taxon>Flavobacteriales</taxon>
        <taxon>Weeksellaceae</taxon>
        <taxon>Chryseobacterium group</taxon>
        <taxon>Chryseobacterium</taxon>
    </lineage>
</organism>
<dbReference type="OrthoDB" id="1238681at2"/>